<gene>
    <name evidence="2" type="ORF">PLEOSDRAFT_1108514</name>
</gene>
<feature type="region of interest" description="Disordered" evidence="1">
    <location>
        <begin position="89"/>
        <end position="155"/>
    </location>
</feature>
<dbReference type="Proteomes" id="UP000027073">
    <property type="component" value="Unassembled WGS sequence"/>
</dbReference>
<dbReference type="HOGENOM" id="CLU_1511199_0_0_1"/>
<proteinExistence type="predicted"/>
<dbReference type="AlphaFoldDB" id="A0A067NIX6"/>
<accession>A0A067NIX6</accession>
<feature type="compositionally biased region" description="Basic and acidic residues" evidence="1">
    <location>
        <begin position="32"/>
        <end position="44"/>
    </location>
</feature>
<dbReference type="InParanoid" id="A0A067NIX6"/>
<dbReference type="EMBL" id="KL198012">
    <property type="protein sequence ID" value="KDQ24052.1"/>
    <property type="molecule type" value="Genomic_DNA"/>
</dbReference>
<reference evidence="3" key="1">
    <citation type="journal article" date="2014" name="Proc. Natl. Acad. Sci. U.S.A.">
        <title>Extensive sampling of basidiomycete genomes demonstrates inadequacy of the white-rot/brown-rot paradigm for wood decay fungi.</title>
        <authorList>
            <person name="Riley R."/>
            <person name="Salamov A.A."/>
            <person name="Brown D.W."/>
            <person name="Nagy L.G."/>
            <person name="Floudas D."/>
            <person name="Held B.W."/>
            <person name="Levasseur A."/>
            <person name="Lombard V."/>
            <person name="Morin E."/>
            <person name="Otillar R."/>
            <person name="Lindquist E.A."/>
            <person name="Sun H."/>
            <person name="LaButti K.M."/>
            <person name="Schmutz J."/>
            <person name="Jabbour D."/>
            <person name="Luo H."/>
            <person name="Baker S.E."/>
            <person name="Pisabarro A.G."/>
            <person name="Walton J.D."/>
            <person name="Blanchette R.A."/>
            <person name="Henrissat B."/>
            <person name="Martin F."/>
            <person name="Cullen D."/>
            <person name="Hibbett D.S."/>
            <person name="Grigoriev I.V."/>
        </authorList>
    </citation>
    <scope>NUCLEOTIDE SEQUENCE [LARGE SCALE GENOMIC DNA]</scope>
    <source>
        <strain evidence="3">PC15</strain>
    </source>
</reference>
<evidence type="ECO:0000313" key="2">
    <source>
        <dbReference type="EMBL" id="KDQ24052.1"/>
    </source>
</evidence>
<feature type="compositionally biased region" description="Basic and acidic residues" evidence="1">
    <location>
        <begin position="114"/>
        <end position="126"/>
    </location>
</feature>
<feature type="compositionally biased region" description="Low complexity" evidence="1">
    <location>
        <begin position="89"/>
        <end position="100"/>
    </location>
</feature>
<evidence type="ECO:0000256" key="1">
    <source>
        <dbReference type="SAM" id="MobiDB-lite"/>
    </source>
</evidence>
<protein>
    <submittedName>
        <fullName evidence="2">Uncharacterized protein</fullName>
    </submittedName>
</protein>
<sequence length="178" mass="19394">MPFACCRDEGIRILRGVNEPQRPLASTIEDDQGGRVRPEARDDAPTDSMFGTKAADMFLFGCISVDGIGERLSRNTPTPFALRRNIESAASGEEAESNAIGKRRQAPAIGRTTRRVEGRSLHHHLPETSQASGKPRLGRPSPAVTPVGTRMYPPEALDSVFSPELAMSFVPAGRWRDP</sequence>
<feature type="region of interest" description="Disordered" evidence="1">
    <location>
        <begin position="22"/>
        <end position="49"/>
    </location>
</feature>
<dbReference type="VEuPathDB" id="FungiDB:PLEOSDRAFT_1108514"/>
<evidence type="ECO:0000313" key="3">
    <source>
        <dbReference type="Proteomes" id="UP000027073"/>
    </source>
</evidence>
<organism evidence="2 3">
    <name type="scientific">Pleurotus ostreatus (strain PC15)</name>
    <name type="common">Oyster mushroom</name>
    <dbReference type="NCBI Taxonomy" id="1137138"/>
    <lineage>
        <taxon>Eukaryota</taxon>
        <taxon>Fungi</taxon>
        <taxon>Dikarya</taxon>
        <taxon>Basidiomycota</taxon>
        <taxon>Agaricomycotina</taxon>
        <taxon>Agaricomycetes</taxon>
        <taxon>Agaricomycetidae</taxon>
        <taxon>Agaricales</taxon>
        <taxon>Pleurotineae</taxon>
        <taxon>Pleurotaceae</taxon>
        <taxon>Pleurotus</taxon>
    </lineage>
</organism>
<name>A0A067NIX6_PLEO1</name>